<feature type="region of interest" description="Disordered" evidence="1">
    <location>
        <begin position="22"/>
        <end position="85"/>
    </location>
</feature>
<evidence type="ECO:0000313" key="3">
    <source>
        <dbReference type="Proteomes" id="UP000215902"/>
    </source>
</evidence>
<evidence type="ECO:0000313" key="2">
    <source>
        <dbReference type="EMBL" id="PAA75887.1"/>
    </source>
</evidence>
<keyword evidence="3" id="KW-1185">Reference proteome</keyword>
<protein>
    <submittedName>
        <fullName evidence="2">Uncharacterized protein</fullName>
    </submittedName>
</protein>
<dbReference type="AlphaFoldDB" id="A0A267FS30"/>
<proteinExistence type="predicted"/>
<dbReference type="EMBL" id="NIVC01000857">
    <property type="protein sequence ID" value="PAA75887.1"/>
    <property type="molecule type" value="Genomic_DNA"/>
</dbReference>
<feature type="compositionally biased region" description="Low complexity" evidence="1">
    <location>
        <begin position="22"/>
        <end position="66"/>
    </location>
</feature>
<gene>
    <name evidence="2" type="ORF">BOX15_Mlig029065g3</name>
</gene>
<comment type="caution">
    <text evidence="2">The sequence shown here is derived from an EMBL/GenBank/DDBJ whole genome shotgun (WGS) entry which is preliminary data.</text>
</comment>
<feature type="compositionally biased region" description="Polar residues" evidence="1">
    <location>
        <begin position="68"/>
        <end position="85"/>
    </location>
</feature>
<name>A0A267FS30_9PLAT</name>
<evidence type="ECO:0000256" key="1">
    <source>
        <dbReference type="SAM" id="MobiDB-lite"/>
    </source>
</evidence>
<dbReference type="Proteomes" id="UP000215902">
    <property type="component" value="Unassembled WGS sequence"/>
</dbReference>
<accession>A0A267FS30</accession>
<reference evidence="2 3" key="1">
    <citation type="submission" date="2017-06" db="EMBL/GenBank/DDBJ databases">
        <title>A platform for efficient transgenesis in Macrostomum lignano, a flatworm model organism for stem cell research.</title>
        <authorList>
            <person name="Berezikov E."/>
        </authorList>
    </citation>
    <scope>NUCLEOTIDE SEQUENCE [LARGE SCALE GENOMIC DNA]</scope>
    <source>
        <strain evidence="2">DV1</strain>
        <tissue evidence="2">Whole organism</tissue>
    </source>
</reference>
<sequence>MFPWMKQKDLLLGGALLLGKGQQPAASNAANADASSSATAGSKAAQSGSAAAPSSASKASPANKNAPVSKSASTTPTQRNVAGSPAGSFSVTRLLAMCKIPNRALAHLLDRDRIRNQLVRQQEALLGMEIGRKETFRACLLATSLNRLSLSQARLLSQLVLALQLPAILRSSPCLKLASSKSRFVHTVRRHPLVLLDLLSS</sequence>
<organism evidence="2 3">
    <name type="scientific">Macrostomum lignano</name>
    <dbReference type="NCBI Taxonomy" id="282301"/>
    <lineage>
        <taxon>Eukaryota</taxon>
        <taxon>Metazoa</taxon>
        <taxon>Spiralia</taxon>
        <taxon>Lophotrochozoa</taxon>
        <taxon>Platyhelminthes</taxon>
        <taxon>Rhabditophora</taxon>
        <taxon>Macrostomorpha</taxon>
        <taxon>Macrostomida</taxon>
        <taxon>Macrostomidae</taxon>
        <taxon>Macrostomum</taxon>
    </lineage>
</organism>